<dbReference type="InterPro" id="IPR008927">
    <property type="entry name" value="6-PGluconate_DH-like_C_sf"/>
</dbReference>
<evidence type="ECO:0000313" key="10">
    <source>
        <dbReference type="EMBL" id="UWM54241.1"/>
    </source>
</evidence>
<evidence type="ECO:0000256" key="3">
    <source>
        <dbReference type="ARBA" id="ARBA00016796"/>
    </source>
</evidence>
<dbReference type="KEGG" id="ssai:N0B31_19260"/>
<evidence type="ECO:0000256" key="5">
    <source>
        <dbReference type="ARBA" id="ARBA00023027"/>
    </source>
</evidence>
<proteinExistence type="inferred from homology"/>
<dbReference type="InterPro" id="IPR017476">
    <property type="entry name" value="UDP-Glc/GDP-Man"/>
</dbReference>
<dbReference type="GO" id="GO:0089714">
    <property type="term" value="F:UDP-N-acetyl-D-mannosamine dehydrogenase activity"/>
    <property type="evidence" value="ECO:0007669"/>
    <property type="project" value="UniProtKB-EC"/>
</dbReference>
<dbReference type="Gene3D" id="3.40.50.720">
    <property type="entry name" value="NAD(P)-binding Rossmann-like Domain"/>
    <property type="match status" value="3"/>
</dbReference>
<dbReference type="InterPro" id="IPR014027">
    <property type="entry name" value="UDP-Glc/GDP-Man_DH_C"/>
</dbReference>
<comment type="similarity">
    <text evidence="1 8">Belongs to the UDP-glucose/GDP-mannose dehydrogenase family.</text>
</comment>
<dbReference type="Pfam" id="PF00984">
    <property type="entry name" value="UDPG_MGDP_dh"/>
    <property type="match status" value="1"/>
</dbReference>
<evidence type="ECO:0000256" key="7">
    <source>
        <dbReference type="ARBA" id="ARBA00049130"/>
    </source>
</evidence>
<dbReference type="InterPro" id="IPR028359">
    <property type="entry name" value="UDP_ManNAc/GlcNAc_DH"/>
</dbReference>
<keyword evidence="5" id="KW-0520">NAD</keyword>
<dbReference type="Pfam" id="PF03721">
    <property type="entry name" value="UDPG_MGDP_dh_N"/>
    <property type="match status" value="1"/>
</dbReference>
<dbReference type="InterPro" id="IPR014026">
    <property type="entry name" value="UDP-Glc/GDP-Man_DH_dimer"/>
</dbReference>
<dbReference type="AlphaFoldDB" id="A0A9E7U829"/>
<dbReference type="GO" id="GO:0016628">
    <property type="term" value="F:oxidoreductase activity, acting on the CH-CH group of donors, NAD or NADP as acceptor"/>
    <property type="evidence" value="ECO:0007669"/>
    <property type="project" value="InterPro"/>
</dbReference>
<evidence type="ECO:0000256" key="6">
    <source>
        <dbReference type="ARBA" id="ARBA00030172"/>
    </source>
</evidence>
<dbReference type="GO" id="GO:0000271">
    <property type="term" value="P:polysaccharide biosynthetic process"/>
    <property type="evidence" value="ECO:0007669"/>
    <property type="project" value="InterPro"/>
</dbReference>
<gene>
    <name evidence="10" type="ORF">N0B31_19260</name>
</gene>
<organism evidence="10 11">
    <name type="scientific">Salinirubellus salinus</name>
    <dbReference type="NCBI Taxonomy" id="1364945"/>
    <lineage>
        <taxon>Archaea</taxon>
        <taxon>Methanobacteriati</taxon>
        <taxon>Methanobacteriota</taxon>
        <taxon>Stenosarchaea group</taxon>
        <taxon>Halobacteria</taxon>
        <taxon>Halobacteriales</taxon>
        <taxon>Natronomonadaceae</taxon>
        <taxon>Salinirubellus</taxon>
    </lineage>
</organism>
<dbReference type="NCBIfam" id="TIGR03026">
    <property type="entry name" value="NDP-sugDHase"/>
    <property type="match status" value="1"/>
</dbReference>
<evidence type="ECO:0000259" key="9">
    <source>
        <dbReference type="SMART" id="SM00984"/>
    </source>
</evidence>
<dbReference type="GO" id="GO:0051287">
    <property type="term" value="F:NAD binding"/>
    <property type="evidence" value="ECO:0007669"/>
    <property type="project" value="InterPro"/>
</dbReference>
<dbReference type="SUPFAM" id="SSF52413">
    <property type="entry name" value="UDP-glucose/GDP-mannose dehydrogenase C-terminal domain"/>
    <property type="match status" value="2"/>
</dbReference>
<dbReference type="InterPro" id="IPR001732">
    <property type="entry name" value="UDP-Glc/GDP-Man_DH_N"/>
</dbReference>
<dbReference type="PANTHER" id="PTHR43491">
    <property type="entry name" value="UDP-N-ACETYL-D-MANNOSAMINE DEHYDROGENASE"/>
    <property type="match status" value="1"/>
</dbReference>
<dbReference type="EMBL" id="CP104003">
    <property type="protein sequence ID" value="UWM54241.1"/>
    <property type="molecule type" value="Genomic_DNA"/>
</dbReference>
<evidence type="ECO:0000256" key="1">
    <source>
        <dbReference type="ARBA" id="ARBA00006601"/>
    </source>
</evidence>
<sequence>MSMICVHGLGYVGLATASLFANAGHEVVGYDPSDCVRAALEARRPRVTEPELREFVCRALDAEEEGRLTVSDTPVAADFHLVCVPTPFDESTGHADLRFVDSAARNVGRVLRAGDVVVLESTVPPGTTEGTFRETLEAESGLVAGTDFGLAFTPETVLPGNTVAELRTNARIVGGIDAGSREAVRALYGTAIEAERLSAPDCTTAEFVKLAQNASRDVQIAFANEMARIAGDYGVDARAAIGLANHHPRVNILSPGPGVGGHCLPVDPHFLKEASDSVHLVETARRVNDSMPEYVIELLEGTVGSLEGKTVAVLGVAYKGNVDDARNSPGLAIADLLGVALPEGIELHGRAMTLASDGGGTVTHGEGVTVRLTDPYVTDDSLDLVPLTAALDGADAAILASPHAEYADLDPARVAALGPDVVVDPFGILVPERWAEAGIEVVTY</sequence>
<dbReference type="SMART" id="SM00984">
    <property type="entry name" value="UDPG_MGDP_dh_C"/>
    <property type="match status" value="1"/>
</dbReference>
<reference evidence="10" key="1">
    <citation type="submission" date="2022-09" db="EMBL/GenBank/DDBJ databases">
        <title>Diverse halophilic archaea isolated from saline environments.</title>
        <authorList>
            <person name="Cui H.-L."/>
        </authorList>
    </citation>
    <scope>NUCLEOTIDE SEQUENCE</scope>
    <source>
        <strain evidence="10">ZS-35-S2</strain>
    </source>
</reference>
<comment type="catalytic activity">
    <reaction evidence="7">
        <text>UDP-N-acetyl-alpha-D-mannosamine + 2 NAD(+) + H2O = UDP-N-acetyl-alpha-D-mannosaminouronate + 2 NADH + 3 H(+)</text>
        <dbReference type="Rhea" id="RHEA:25780"/>
        <dbReference type="ChEBI" id="CHEBI:15377"/>
        <dbReference type="ChEBI" id="CHEBI:15378"/>
        <dbReference type="ChEBI" id="CHEBI:57540"/>
        <dbReference type="ChEBI" id="CHEBI:57945"/>
        <dbReference type="ChEBI" id="CHEBI:68623"/>
        <dbReference type="ChEBI" id="CHEBI:70731"/>
        <dbReference type="EC" id="1.1.1.336"/>
    </reaction>
</comment>
<dbReference type="PANTHER" id="PTHR43491:SF2">
    <property type="entry name" value="UDP-N-ACETYL-D-MANNOSAMINE DEHYDROGENASE"/>
    <property type="match status" value="1"/>
</dbReference>
<dbReference type="PIRSF" id="PIRSF000124">
    <property type="entry name" value="UDPglc_GDPman_dh"/>
    <property type="match status" value="1"/>
</dbReference>
<dbReference type="InterPro" id="IPR036220">
    <property type="entry name" value="UDP-Glc/GDP-Man_DH_C_sf"/>
</dbReference>
<feature type="domain" description="UDP-glucose/GDP-mannose dehydrogenase C-terminal" evidence="9">
    <location>
        <begin position="312"/>
        <end position="431"/>
    </location>
</feature>
<keyword evidence="4" id="KW-0560">Oxidoreductase</keyword>
<dbReference type="InterPro" id="IPR036291">
    <property type="entry name" value="NAD(P)-bd_dom_sf"/>
</dbReference>
<name>A0A9E7U829_9EURY</name>
<dbReference type="SUPFAM" id="SSF51735">
    <property type="entry name" value="NAD(P)-binding Rossmann-fold domains"/>
    <property type="match status" value="1"/>
</dbReference>
<dbReference type="Proteomes" id="UP001057580">
    <property type="component" value="Chromosome"/>
</dbReference>
<evidence type="ECO:0000256" key="2">
    <source>
        <dbReference type="ARBA" id="ARBA00012935"/>
    </source>
</evidence>
<accession>A0A9E7U829</accession>
<dbReference type="EC" id="1.1.1.336" evidence="2"/>
<keyword evidence="11" id="KW-1185">Reference proteome</keyword>
<protein>
    <recommendedName>
        <fullName evidence="3">UDP-N-acetyl-D-mannosamine dehydrogenase</fullName>
        <ecNumber evidence="2">1.1.1.336</ecNumber>
    </recommendedName>
    <alternativeName>
        <fullName evidence="6">UDP-ManNAc 6-dehydrogenase</fullName>
    </alternativeName>
</protein>
<evidence type="ECO:0000256" key="8">
    <source>
        <dbReference type="PIRNR" id="PIRNR000124"/>
    </source>
</evidence>
<dbReference type="SUPFAM" id="SSF48179">
    <property type="entry name" value="6-phosphogluconate dehydrogenase C-terminal domain-like"/>
    <property type="match status" value="1"/>
</dbReference>
<evidence type="ECO:0000256" key="4">
    <source>
        <dbReference type="ARBA" id="ARBA00023002"/>
    </source>
</evidence>
<evidence type="ECO:0000313" key="11">
    <source>
        <dbReference type="Proteomes" id="UP001057580"/>
    </source>
</evidence>
<dbReference type="PIRSF" id="PIRSF500136">
    <property type="entry name" value="UDP_ManNAc_DH"/>
    <property type="match status" value="1"/>
</dbReference>